<feature type="domain" description="Calpain catalytic" evidence="7">
    <location>
        <begin position="94"/>
        <end position="401"/>
    </location>
</feature>
<dbReference type="InterPro" id="IPR000169">
    <property type="entry name" value="Pept_cys_AS"/>
</dbReference>
<feature type="active site" evidence="5">
    <location>
        <position position="152"/>
    </location>
</feature>
<dbReference type="PRINTS" id="PR00704">
    <property type="entry name" value="CALPAIN"/>
</dbReference>
<dbReference type="GO" id="GO:0005737">
    <property type="term" value="C:cytoplasm"/>
    <property type="evidence" value="ECO:0007669"/>
    <property type="project" value="TreeGrafter"/>
</dbReference>
<dbReference type="InterPro" id="IPR001300">
    <property type="entry name" value="Peptidase_C2_calpain_cat"/>
</dbReference>
<dbReference type="PANTHER" id="PTHR10183:SF382">
    <property type="entry name" value="CALPAIN-15"/>
    <property type="match status" value="1"/>
</dbReference>
<evidence type="ECO:0000259" key="7">
    <source>
        <dbReference type="PROSITE" id="PS50203"/>
    </source>
</evidence>
<sequence length="559" mass="63358">MFDEILVSVDTNQWSCQFCTYTNPLSVFPKCKLCGQQLSQSATGSLINSSSMNTNESSTTSMSLQVLNRQQNDESNAKKIFLNIKSYCRQAKTHFVDDQFLPSPRSVGNIDGTFEWFRISEITSSSSDNRFNWTVYSSPESSDIQQGRLGDCWLMAALALVTERPKMLEHIILTKQVNQEGVYLIRLCHNGLWKIIIVDDCFPCTEHKQLAFSKSNRRQLYVPLIEKACAKLFGSYSALTSGQTEEGLHILTGAPCVRINLNSETNILDQDIIWAKLLSACEARLLIGAATGCDDVSEEDYKRANIHSCHAFSILAACFLSHISMQTSNFDISLIYHRKYRGSTLTHTQSFILCDVEYGLDRDIGKSVAILESRYGTFTHWTGSLSPGFYVLVPFSTGFWNEKYSDTERLYTLVTHSKIPIDIQLANEPATLLADCLIAAVSKENINKTTDADFNYYTAPEKCHFSMFIAENSSFTNYLNLDIDMTDSTCISSSRKSFITHDCIPPRHRQIIFLTEWTHERNQPARMNYLYQSSFVTNSNHSVPEINISENDFHSFRSF</sequence>
<evidence type="ECO:0000256" key="4">
    <source>
        <dbReference type="ARBA" id="ARBA00022807"/>
    </source>
</evidence>
<comment type="caution">
    <text evidence="8">The sequence shown here is derived from an EMBL/GenBank/DDBJ whole genome shotgun (WGS) entry which is preliminary data.</text>
</comment>
<evidence type="ECO:0000256" key="5">
    <source>
        <dbReference type="PIRSR" id="PIRSR622684-1"/>
    </source>
</evidence>
<dbReference type="SUPFAM" id="SSF54001">
    <property type="entry name" value="Cysteine proteinases"/>
    <property type="match status" value="1"/>
</dbReference>
<name>A0A8S2N523_9BILA</name>
<proteinExistence type="inferred from homology"/>
<accession>A0A8S2N523</accession>
<keyword evidence="3" id="KW-0378">Hydrolase</keyword>
<feature type="active site" evidence="5">
    <location>
        <position position="310"/>
    </location>
</feature>
<comment type="caution">
    <text evidence="6">Lacks conserved residue(s) required for the propagation of feature annotation.</text>
</comment>
<dbReference type="GO" id="GO:0006508">
    <property type="term" value="P:proteolysis"/>
    <property type="evidence" value="ECO:0007669"/>
    <property type="project" value="UniProtKB-KW"/>
</dbReference>
<gene>
    <name evidence="8" type="ORF">SMN809_LOCUS10642</name>
</gene>
<dbReference type="SMART" id="SM00230">
    <property type="entry name" value="CysPc"/>
    <property type="match status" value="1"/>
</dbReference>
<evidence type="ECO:0000256" key="1">
    <source>
        <dbReference type="ARBA" id="ARBA00007623"/>
    </source>
</evidence>
<evidence type="ECO:0000256" key="3">
    <source>
        <dbReference type="ARBA" id="ARBA00022801"/>
    </source>
</evidence>
<protein>
    <recommendedName>
        <fullName evidence="7">Calpain catalytic domain-containing protein</fullName>
    </recommendedName>
</protein>
<keyword evidence="4" id="KW-0788">Thiol protease</keyword>
<organism evidence="8 9">
    <name type="scientific">Rotaria magnacalcarata</name>
    <dbReference type="NCBI Taxonomy" id="392030"/>
    <lineage>
        <taxon>Eukaryota</taxon>
        <taxon>Metazoa</taxon>
        <taxon>Spiralia</taxon>
        <taxon>Gnathifera</taxon>
        <taxon>Rotifera</taxon>
        <taxon>Eurotatoria</taxon>
        <taxon>Bdelloidea</taxon>
        <taxon>Philodinida</taxon>
        <taxon>Philodinidae</taxon>
        <taxon>Rotaria</taxon>
    </lineage>
</organism>
<dbReference type="PROSITE" id="PS50203">
    <property type="entry name" value="CALPAIN_CAT"/>
    <property type="match status" value="1"/>
</dbReference>
<dbReference type="Pfam" id="PF00648">
    <property type="entry name" value="Peptidase_C2"/>
    <property type="match status" value="1"/>
</dbReference>
<comment type="similarity">
    <text evidence="1">Belongs to the peptidase C2 family.</text>
</comment>
<dbReference type="Proteomes" id="UP000676336">
    <property type="component" value="Unassembled WGS sequence"/>
</dbReference>
<dbReference type="AlphaFoldDB" id="A0A8S2N523"/>
<dbReference type="InterPro" id="IPR038765">
    <property type="entry name" value="Papain-like_cys_pep_sf"/>
</dbReference>
<dbReference type="PANTHER" id="PTHR10183">
    <property type="entry name" value="CALPAIN"/>
    <property type="match status" value="1"/>
</dbReference>
<reference evidence="8" key="1">
    <citation type="submission" date="2021-02" db="EMBL/GenBank/DDBJ databases">
        <authorList>
            <person name="Nowell W R."/>
        </authorList>
    </citation>
    <scope>NUCLEOTIDE SEQUENCE</scope>
</reference>
<dbReference type="GO" id="GO:0004198">
    <property type="term" value="F:calcium-dependent cysteine-type endopeptidase activity"/>
    <property type="evidence" value="ECO:0007669"/>
    <property type="project" value="InterPro"/>
</dbReference>
<evidence type="ECO:0000313" key="8">
    <source>
        <dbReference type="EMBL" id="CAF3976979.1"/>
    </source>
</evidence>
<dbReference type="EMBL" id="CAJOBI010003672">
    <property type="protein sequence ID" value="CAF3976979.1"/>
    <property type="molecule type" value="Genomic_DNA"/>
</dbReference>
<dbReference type="InterPro" id="IPR022684">
    <property type="entry name" value="Calpain_cysteine_protease"/>
</dbReference>
<dbReference type="PROSITE" id="PS00139">
    <property type="entry name" value="THIOL_PROTEASE_CYS"/>
    <property type="match status" value="1"/>
</dbReference>
<evidence type="ECO:0000256" key="2">
    <source>
        <dbReference type="ARBA" id="ARBA00022670"/>
    </source>
</evidence>
<evidence type="ECO:0000256" key="6">
    <source>
        <dbReference type="PROSITE-ProRule" id="PRU00239"/>
    </source>
</evidence>
<keyword evidence="2" id="KW-0645">Protease</keyword>
<evidence type="ECO:0000313" key="9">
    <source>
        <dbReference type="Proteomes" id="UP000676336"/>
    </source>
</evidence>